<keyword evidence="2" id="KW-1185">Reference proteome</keyword>
<organism evidence="1 2">
    <name type="scientific">Nannocystis exedens</name>
    <dbReference type="NCBI Taxonomy" id="54"/>
    <lineage>
        <taxon>Bacteria</taxon>
        <taxon>Pseudomonadati</taxon>
        <taxon>Myxococcota</taxon>
        <taxon>Polyangia</taxon>
        <taxon>Nannocystales</taxon>
        <taxon>Nannocystaceae</taxon>
        <taxon>Nannocystis</taxon>
    </lineage>
</organism>
<dbReference type="Proteomes" id="UP000199400">
    <property type="component" value="Unassembled WGS sequence"/>
</dbReference>
<evidence type="ECO:0000313" key="2">
    <source>
        <dbReference type="Proteomes" id="UP000199400"/>
    </source>
</evidence>
<evidence type="ECO:0000313" key="1">
    <source>
        <dbReference type="EMBL" id="SFD65294.1"/>
    </source>
</evidence>
<sequence>MPPGTGQACQVFRLRTTNLLSLVAAVLVVGCVDAPITPEHILPDGQLRSDLSSSQAAFAATPARPVGHAVQVAAVLAAQAAGPLVDAATFPAEAGSVHLHLRADSLLEPRPVTFVWTHGDSREEVPGVLAPTTTLALAASHPLNPDERGRWKVEVFTLAGDEPAQLLLTREFEVL</sequence>
<name>A0A1I1U3L2_9BACT</name>
<evidence type="ECO:0008006" key="3">
    <source>
        <dbReference type="Google" id="ProtNLM"/>
    </source>
</evidence>
<reference evidence="2" key="1">
    <citation type="submission" date="2016-10" db="EMBL/GenBank/DDBJ databases">
        <authorList>
            <person name="Varghese N."/>
            <person name="Submissions S."/>
        </authorList>
    </citation>
    <scope>NUCLEOTIDE SEQUENCE [LARGE SCALE GENOMIC DNA]</scope>
    <source>
        <strain evidence="2">ATCC 25963</strain>
    </source>
</reference>
<gene>
    <name evidence="1" type="ORF">SAMN02745121_00938</name>
</gene>
<dbReference type="EMBL" id="FOMX01000003">
    <property type="protein sequence ID" value="SFD65294.1"/>
    <property type="molecule type" value="Genomic_DNA"/>
</dbReference>
<accession>A0A1I1U3L2</accession>
<dbReference type="STRING" id="54.SAMN02745121_00938"/>
<dbReference type="AlphaFoldDB" id="A0A1I1U3L2"/>
<proteinExistence type="predicted"/>
<protein>
    <recommendedName>
        <fullName evidence="3">DUF2914 domain-containing protein</fullName>
    </recommendedName>
</protein>